<organism evidence="1 2">
    <name type="scientific">Corynebacterium choanae</name>
    <dbReference type="NCBI Taxonomy" id="1862358"/>
    <lineage>
        <taxon>Bacteria</taxon>
        <taxon>Bacillati</taxon>
        <taxon>Actinomycetota</taxon>
        <taxon>Actinomycetes</taxon>
        <taxon>Mycobacteriales</taxon>
        <taxon>Corynebacteriaceae</taxon>
        <taxon>Corynebacterium</taxon>
    </lineage>
</organism>
<name>A0A3G6J8S7_9CORY</name>
<protein>
    <submittedName>
        <fullName evidence="1">Uncharacterized protein</fullName>
    </submittedName>
</protein>
<accession>A0A3G6J8S7</accession>
<reference evidence="1 2" key="1">
    <citation type="submission" date="2018-11" db="EMBL/GenBank/DDBJ databases">
        <authorList>
            <person name="Kleinhagauer T."/>
            <person name="Glaeser S.P."/>
            <person name="Spergser J."/>
            <person name="Ruckert C."/>
            <person name="Kaempfer P."/>
            <person name="Busse H.-J."/>
        </authorList>
    </citation>
    <scope>NUCLEOTIDE SEQUENCE [LARGE SCALE GENOMIC DNA]</scope>
    <source>
        <strain evidence="1 2">200CH</strain>
    </source>
</reference>
<sequence>MVGLFTGCDAGELECELVDDGALGCAGRLVISRRVLRWTYETALIGSVASMRSSLCRRRSAVNDCHKWRGDITDELCVVVGGFLLAPAPGKDVVTGCCDEETAAVEVGSVEKDLIVDGVVVWLGHADQPQWLEVAVNCFRGCATSSGDVGDAFIARQVGDELIHPGSSGDIGPGFTCRGTAVDTTPSCGAFCCCAVFLCGVTADTAAGTIG</sequence>
<proteinExistence type="predicted"/>
<dbReference type="AlphaFoldDB" id="A0A3G6J8S7"/>
<dbReference type="KEGG" id="ccho:CCHOA_02215"/>
<dbReference type="EMBL" id="CP033896">
    <property type="protein sequence ID" value="AZA12860.1"/>
    <property type="molecule type" value="Genomic_DNA"/>
</dbReference>
<dbReference type="Proteomes" id="UP000269019">
    <property type="component" value="Chromosome"/>
</dbReference>
<evidence type="ECO:0000313" key="2">
    <source>
        <dbReference type="Proteomes" id="UP000269019"/>
    </source>
</evidence>
<gene>
    <name evidence="1" type="ORF">CCHOA_02215</name>
</gene>
<evidence type="ECO:0000313" key="1">
    <source>
        <dbReference type="EMBL" id="AZA12860.1"/>
    </source>
</evidence>
<keyword evidence="2" id="KW-1185">Reference proteome</keyword>